<keyword evidence="3" id="KW-1185">Reference proteome</keyword>
<dbReference type="Proteomes" id="UP000248326">
    <property type="component" value="Unassembled WGS sequence"/>
</dbReference>
<organism evidence="2 3">
    <name type="scientific">Deinococcus yavapaiensis KR-236</name>
    <dbReference type="NCBI Taxonomy" id="694435"/>
    <lineage>
        <taxon>Bacteria</taxon>
        <taxon>Thermotogati</taxon>
        <taxon>Deinococcota</taxon>
        <taxon>Deinococci</taxon>
        <taxon>Deinococcales</taxon>
        <taxon>Deinococcaceae</taxon>
        <taxon>Deinococcus</taxon>
    </lineage>
</organism>
<proteinExistence type="predicted"/>
<feature type="domain" description="Insertion element IS402-like" evidence="1">
    <location>
        <begin position="8"/>
        <end position="63"/>
    </location>
</feature>
<dbReference type="PANTHER" id="PTHR30007">
    <property type="entry name" value="PHP DOMAIN PROTEIN"/>
    <property type="match status" value="1"/>
</dbReference>
<dbReference type="InterPro" id="IPR025161">
    <property type="entry name" value="IS402-like_dom"/>
</dbReference>
<evidence type="ECO:0000313" key="2">
    <source>
        <dbReference type="EMBL" id="PYE54046.1"/>
    </source>
</evidence>
<comment type="caution">
    <text evidence="2">The sequence shown here is derived from an EMBL/GenBank/DDBJ whole genome shotgun (WGS) entry which is preliminary data.</text>
</comment>
<evidence type="ECO:0000313" key="3">
    <source>
        <dbReference type="Proteomes" id="UP000248326"/>
    </source>
</evidence>
<accession>A0A318S886</accession>
<dbReference type="EMBL" id="QJSX01000006">
    <property type="protein sequence ID" value="PYE54046.1"/>
    <property type="molecule type" value="Genomic_DNA"/>
</dbReference>
<name>A0A318S886_9DEIO</name>
<dbReference type="Pfam" id="PF13340">
    <property type="entry name" value="DUF4096"/>
    <property type="match status" value="1"/>
</dbReference>
<evidence type="ECO:0000259" key="1">
    <source>
        <dbReference type="Pfam" id="PF13340"/>
    </source>
</evidence>
<protein>
    <submittedName>
        <fullName evidence="2">Putative transposase of IS4/5 family DUF4096</fullName>
    </submittedName>
</protein>
<gene>
    <name evidence="2" type="ORF">DES52_1068</name>
</gene>
<dbReference type="PANTHER" id="PTHR30007:SF0">
    <property type="entry name" value="TRANSPOSASE"/>
    <property type="match status" value="1"/>
</dbReference>
<reference evidence="2 3" key="1">
    <citation type="submission" date="2018-06" db="EMBL/GenBank/DDBJ databases">
        <title>Genomic Encyclopedia of Type Strains, Phase IV (KMG-IV): sequencing the most valuable type-strain genomes for metagenomic binning, comparative biology and taxonomic classification.</title>
        <authorList>
            <person name="Goeker M."/>
        </authorList>
    </citation>
    <scope>NUCLEOTIDE SEQUENCE [LARGE SCALE GENOMIC DNA]</scope>
    <source>
        <strain evidence="2 3">DSM 18048</strain>
    </source>
</reference>
<dbReference type="AlphaFoldDB" id="A0A318S886"/>
<sequence length="79" mass="8728">MTHSPSDLTDAEWVILAPLLPLPEHPGRPRTWSLRLILDGIFYSLRTGCAWRYLPDPSRPGKPSSITSVSGAFQACGEH</sequence>